<dbReference type="InterPro" id="IPR011004">
    <property type="entry name" value="Trimer_LpxA-like_sf"/>
</dbReference>
<organism evidence="7">
    <name type="scientific">Cacopsylla melanoneura</name>
    <dbReference type="NCBI Taxonomy" id="428564"/>
    <lineage>
        <taxon>Eukaryota</taxon>
        <taxon>Metazoa</taxon>
        <taxon>Ecdysozoa</taxon>
        <taxon>Arthropoda</taxon>
        <taxon>Hexapoda</taxon>
        <taxon>Insecta</taxon>
        <taxon>Pterygota</taxon>
        <taxon>Neoptera</taxon>
        <taxon>Paraneoptera</taxon>
        <taxon>Hemiptera</taxon>
        <taxon>Sternorrhyncha</taxon>
        <taxon>Psylloidea</taxon>
        <taxon>Psyllidae</taxon>
        <taxon>Psyllinae</taxon>
        <taxon>Cacopsylla</taxon>
    </lineage>
</organism>
<accession>A0A8D8LKV3</accession>
<reference evidence="7" key="1">
    <citation type="submission" date="2021-05" db="EMBL/GenBank/DDBJ databases">
        <authorList>
            <person name="Alioto T."/>
            <person name="Alioto T."/>
            <person name="Gomez Garrido J."/>
        </authorList>
    </citation>
    <scope>NUCLEOTIDE SEQUENCE</scope>
</reference>
<dbReference type="Gene3D" id="2.160.10.10">
    <property type="entry name" value="Hexapeptide repeat proteins"/>
    <property type="match status" value="1"/>
</dbReference>
<evidence type="ECO:0000256" key="1">
    <source>
        <dbReference type="ARBA" id="ARBA00004245"/>
    </source>
</evidence>
<dbReference type="Pfam" id="PF00132">
    <property type="entry name" value="Hexapep"/>
    <property type="match status" value="1"/>
</dbReference>
<dbReference type="EMBL" id="HBUF01514722">
    <property type="protein sequence ID" value="CAG6747542.1"/>
    <property type="molecule type" value="Transcribed_RNA"/>
</dbReference>
<name>A0A8D8LKV3_9HEMI</name>
<dbReference type="EMBL" id="HBUF01373136">
    <property type="protein sequence ID" value="CAG6727089.1"/>
    <property type="molecule type" value="Transcribed_RNA"/>
</dbReference>
<dbReference type="CDD" id="cd04646">
    <property type="entry name" value="LbH_Dynactin_6"/>
    <property type="match status" value="1"/>
</dbReference>
<dbReference type="EMBL" id="HBUF01180398">
    <property type="protein sequence ID" value="CAG6655176.1"/>
    <property type="molecule type" value="Transcribed_RNA"/>
</dbReference>
<dbReference type="SUPFAM" id="SSF51161">
    <property type="entry name" value="Trimeric LpxA-like enzymes"/>
    <property type="match status" value="1"/>
</dbReference>
<comment type="subcellular location">
    <subcellularLocation>
        <location evidence="1">Cytoplasm</location>
        <location evidence="1">Cytoskeleton</location>
    </subcellularLocation>
</comment>
<proteinExistence type="inferred from homology"/>
<keyword evidence="5" id="KW-0206">Cytoskeleton</keyword>
<dbReference type="InterPro" id="IPR027777">
    <property type="entry name" value="DCTN6"/>
</dbReference>
<protein>
    <recommendedName>
        <fullName evidence="3">Dynactin subunit 6</fullName>
    </recommendedName>
</protein>
<dbReference type="EMBL" id="HBUF01180397">
    <property type="protein sequence ID" value="CAG6655175.1"/>
    <property type="molecule type" value="Transcribed_RNA"/>
</dbReference>
<dbReference type="AlphaFoldDB" id="A0A8D8LKV3"/>
<comment type="function">
    <text evidence="6">Part of the dynactin complex that activates the molecular motor dynein for ultra-processive transport along microtubules.</text>
</comment>
<comment type="similarity">
    <text evidence="2">Belongs to the dynactin subunits 5/6 family. Dynactin subunit 6 subfamily.</text>
</comment>
<dbReference type="EMBL" id="HBUF01514723">
    <property type="protein sequence ID" value="CAG6747543.1"/>
    <property type="molecule type" value="Transcribed_RNA"/>
</dbReference>
<dbReference type="EMBL" id="HBUF01024732">
    <property type="protein sequence ID" value="CAG6612483.1"/>
    <property type="molecule type" value="Transcribed_RNA"/>
</dbReference>
<dbReference type="GO" id="GO:0070840">
    <property type="term" value="F:dynein complex binding"/>
    <property type="evidence" value="ECO:0007669"/>
    <property type="project" value="TreeGrafter"/>
</dbReference>
<dbReference type="EMBL" id="HBUF01373135">
    <property type="protein sequence ID" value="CAG6727088.1"/>
    <property type="molecule type" value="Transcribed_RNA"/>
</dbReference>
<evidence type="ECO:0000313" key="7">
    <source>
        <dbReference type="EMBL" id="CAG6612485.1"/>
    </source>
</evidence>
<dbReference type="EMBL" id="HBUF01024734">
    <property type="protein sequence ID" value="CAG6612485.1"/>
    <property type="molecule type" value="Transcribed_RNA"/>
</dbReference>
<dbReference type="InterPro" id="IPR001451">
    <property type="entry name" value="Hexapep"/>
</dbReference>
<dbReference type="PANTHER" id="PTHR13072:SF0">
    <property type="entry name" value="DYNACTIN SUBUNIT 6"/>
    <property type="match status" value="1"/>
</dbReference>
<dbReference type="PANTHER" id="PTHR13072">
    <property type="entry name" value="DYNACTIN 6"/>
    <property type="match status" value="1"/>
</dbReference>
<evidence type="ECO:0000256" key="5">
    <source>
        <dbReference type="ARBA" id="ARBA00023212"/>
    </source>
</evidence>
<sequence>MAETESLRNTSGSGFKVTSGAIVCIADNSTDMERFAGDVTIGTGCVLHPRVYISANGGHVDIGEGNIIEEQVKINNWLPDKGTMVIGNNNVFEVGCIIEAKAIGDNNVFESKCYVGPEVTIGNGVTIGAKCSLTAPETIQDLSVIYGENCDQRLANDKPTSQASQREFLSRILPNYHKLFKPNKPILETAALNSM</sequence>
<dbReference type="EMBL" id="HBUF01024733">
    <property type="protein sequence ID" value="CAG6612484.1"/>
    <property type="molecule type" value="Transcribed_RNA"/>
</dbReference>
<dbReference type="GO" id="GO:0005869">
    <property type="term" value="C:dynactin complex"/>
    <property type="evidence" value="ECO:0007669"/>
    <property type="project" value="InterPro"/>
</dbReference>
<dbReference type="GO" id="GO:0007052">
    <property type="term" value="P:mitotic spindle organization"/>
    <property type="evidence" value="ECO:0007669"/>
    <property type="project" value="TreeGrafter"/>
</dbReference>
<evidence type="ECO:0000256" key="6">
    <source>
        <dbReference type="ARBA" id="ARBA00034687"/>
    </source>
</evidence>
<keyword evidence="4" id="KW-0963">Cytoplasm</keyword>
<evidence type="ECO:0000256" key="2">
    <source>
        <dbReference type="ARBA" id="ARBA00007719"/>
    </source>
</evidence>
<evidence type="ECO:0000256" key="3">
    <source>
        <dbReference type="ARBA" id="ARBA00016573"/>
    </source>
</evidence>
<evidence type="ECO:0000256" key="4">
    <source>
        <dbReference type="ARBA" id="ARBA00022490"/>
    </source>
</evidence>